<proteinExistence type="predicted"/>
<feature type="coiled-coil region" evidence="1">
    <location>
        <begin position="107"/>
        <end position="141"/>
    </location>
</feature>
<name>A0A8T1VMD9_9STRA</name>
<dbReference type="OrthoDB" id="108791at2759"/>
<dbReference type="CDD" id="cd14686">
    <property type="entry name" value="bZIP"/>
    <property type="match status" value="1"/>
</dbReference>
<protein>
    <recommendedName>
        <fullName evidence="4">Bzip transcription factor</fullName>
    </recommendedName>
</protein>
<evidence type="ECO:0000313" key="3">
    <source>
        <dbReference type="Proteomes" id="UP000693981"/>
    </source>
</evidence>
<evidence type="ECO:0000256" key="1">
    <source>
        <dbReference type="SAM" id="Coils"/>
    </source>
</evidence>
<gene>
    <name evidence="2" type="ORF">PHYBOEH_010541</name>
</gene>
<evidence type="ECO:0008006" key="4">
    <source>
        <dbReference type="Google" id="ProtNLM"/>
    </source>
</evidence>
<reference evidence="2" key="1">
    <citation type="submission" date="2021-02" db="EMBL/GenBank/DDBJ databases">
        <authorList>
            <person name="Palmer J.M."/>
        </authorList>
    </citation>
    <scope>NUCLEOTIDE SEQUENCE</scope>
    <source>
        <strain evidence="2">SCRP23</strain>
    </source>
</reference>
<dbReference type="AlphaFoldDB" id="A0A8T1VMD9"/>
<dbReference type="EMBL" id="JAGDFL010000725">
    <property type="protein sequence ID" value="KAG7382301.1"/>
    <property type="molecule type" value="Genomic_DNA"/>
</dbReference>
<keyword evidence="1" id="KW-0175">Coiled coil</keyword>
<keyword evidence="3" id="KW-1185">Reference proteome</keyword>
<dbReference type="Proteomes" id="UP000693981">
    <property type="component" value="Unassembled WGS sequence"/>
</dbReference>
<organism evidence="2 3">
    <name type="scientific">Phytophthora boehmeriae</name>
    <dbReference type="NCBI Taxonomy" id="109152"/>
    <lineage>
        <taxon>Eukaryota</taxon>
        <taxon>Sar</taxon>
        <taxon>Stramenopiles</taxon>
        <taxon>Oomycota</taxon>
        <taxon>Peronosporomycetes</taxon>
        <taxon>Peronosporales</taxon>
        <taxon>Peronosporaceae</taxon>
        <taxon>Phytophthora</taxon>
    </lineage>
</organism>
<accession>A0A8T1VMD9</accession>
<sequence>MSSKFNGDVIAPVLLRHRVRGFNCNTSANLLRTSQCAAATLSKPTTSSKLTRQTSDSDGVTSKKRALRMLSDWLASGSCTKEEQAVLVAIKKQARREQLRIGQARYREKHRKRGLQIEQNVQRLREEIQVLKLKRNNTRREGRRTPSPWNIISGVLHLIEASFQSPTCVASADEMKKSTDIRRNLRFLKAVLAPDVAMGELQGFDALLEQVRCYSQYFGEPKLELVQIEGVVSGITRATATMSITITELTLERVFPHLCNALRTRLAGQRLSCSCAMTFLFNEDSQLVERLEISIDLLQSLAQTLGGCEGGIGRVQRGYRFVGMHTGE</sequence>
<evidence type="ECO:0000313" key="2">
    <source>
        <dbReference type="EMBL" id="KAG7382301.1"/>
    </source>
</evidence>
<comment type="caution">
    <text evidence="2">The sequence shown here is derived from an EMBL/GenBank/DDBJ whole genome shotgun (WGS) entry which is preliminary data.</text>
</comment>